<dbReference type="EMBL" id="CP061169">
    <property type="protein sequence ID" value="QPZ39759.1"/>
    <property type="molecule type" value="Genomic_DNA"/>
</dbReference>
<dbReference type="RefSeq" id="WP_166989456.1">
    <property type="nucleotide sequence ID" value="NZ_CP061169.1"/>
</dbReference>
<gene>
    <name evidence="4" type="ORF">HCR76_06900</name>
</gene>
<keyword evidence="2" id="KW-0812">Transmembrane</keyword>
<evidence type="ECO:0000259" key="3">
    <source>
        <dbReference type="Pfam" id="PF20059"/>
    </source>
</evidence>
<protein>
    <recommendedName>
        <fullName evidence="3">DUF6458 domain-containing protein</fullName>
    </recommendedName>
</protein>
<evidence type="ECO:0000256" key="2">
    <source>
        <dbReference type="SAM" id="Phobius"/>
    </source>
</evidence>
<reference evidence="4 5" key="1">
    <citation type="submission" date="2020-12" db="EMBL/GenBank/DDBJ databases">
        <title>Microbacterium sp. HY060.</title>
        <authorList>
            <person name="Zhou J."/>
        </authorList>
    </citation>
    <scope>NUCLEOTIDE SEQUENCE [LARGE SCALE GENOMIC DNA]</scope>
    <source>
        <strain evidence="4 5">HY60</strain>
    </source>
</reference>
<keyword evidence="2" id="KW-0472">Membrane</keyword>
<accession>A0ABX6YLP6</accession>
<sequence>MSIGAGIFLLAIGAILTFAVNIEVQFVDLDMIGYILMAAGVLVVVLGIVLAFRKRRTVVTRQQGVDRRTGQRYDTTEHGDNGSAL</sequence>
<keyword evidence="5" id="KW-1185">Reference proteome</keyword>
<evidence type="ECO:0000313" key="5">
    <source>
        <dbReference type="Proteomes" id="UP000662814"/>
    </source>
</evidence>
<feature type="transmembrane region" description="Helical" evidence="2">
    <location>
        <begin position="31"/>
        <end position="52"/>
    </location>
</feature>
<evidence type="ECO:0000313" key="4">
    <source>
        <dbReference type="EMBL" id="QPZ39759.1"/>
    </source>
</evidence>
<organism evidence="4 5">
    <name type="scientific">Paramicrobacterium chengjingii</name>
    <dbReference type="NCBI Taxonomy" id="2769067"/>
    <lineage>
        <taxon>Bacteria</taxon>
        <taxon>Bacillati</taxon>
        <taxon>Actinomycetota</taxon>
        <taxon>Actinomycetes</taxon>
        <taxon>Micrococcales</taxon>
        <taxon>Microbacteriaceae</taxon>
        <taxon>Paramicrobacterium</taxon>
    </lineage>
</organism>
<dbReference type="Pfam" id="PF20059">
    <property type="entry name" value="DUF6458"/>
    <property type="match status" value="1"/>
</dbReference>
<name>A0ABX6YLP6_9MICO</name>
<feature type="region of interest" description="Disordered" evidence="1">
    <location>
        <begin position="63"/>
        <end position="85"/>
    </location>
</feature>
<dbReference type="Proteomes" id="UP000662814">
    <property type="component" value="Chromosome"/>
</dbReference>
<feature type="domain" description="DUF6458" evidence="3">
    <location>
        <begin position="1"/>
        <end position="60"/>
    </location>
</feature>
<dbReference type="InterPro" id="IPR045597">
    <property type="entry name" value="DUF6458"/>
</dbReference>
<proteinExistence type="predicted"/>
<feature type="compositionally biased region" description="Basic and acidic residues" evidence="1">
    <location>
        <begin position="64"/>
        <end position="85"/>
    </location>
</feature>
<evidence type="ECO:0000256" key="1">
    <source>
        <dbReference type="SAM" id="MobiDB-lite"/>
    </source>
</evidence>
<keyword evidence="2" id="KW-1133">Transmembrane helix</keyword>